<dbReference type="Proteomes" id="UP000265431">
    <property type="component" value="Unassembled WGS sequence"/>
</dbReference>
<dbReference type="AlphaFoldDB" id="A0A399QQL8"/>
<evidence type="ECO:0000256" key="1">
    <source>
        <dbReference type="SAM" id="MobiDB-lite"/>
    </source>
</evidence>
<reference evidence="3 4" key="1">
    <citation type="submission" date="2018-08" db="EMBL/GenBank/DDBJ databases">
        <title>Henriciella mobilis sp. nov., isolated from seawater.</title>
        <authorList>
            <person name="Cheng H."/>
            <person name="Wu Y.-H."/>
            <person name="Xu X.-W."/>
            <person name="Guo L.-L."/>
        </authorList>
    </citation>
    <scope>NUCLEOTIDE SEQUENCE [LARGE SCALE GENOMIC DNA]</scope>
    <source>
        <strain evidence="3 4">CCUG66934</strain>
    </source>
</reference>
<dbReference type="RefSeq" id="WP_119380791.1">
    <property type="nucleotide sequence ID" value="NZ_QWGB01000014.1"/>
</dbReference>
<organism evidence="3 4">
    <name type="scientific">Henriciella barbarensis</name>
    <dbReference type="NCBI Taxonomy" id="86342"/>
    <lineage>
        <taxon>Bacteria</taxon>
        <taxon>Pseudomonadati</taxon>
        <taxon>Pseudomonadota</taxon>
        <taxon>Alphaproteobacteria</taxon>
        <taxon>Hyphomonadales</taxon>
        <taxon>Hyphomonadaceae</taxon>
        <taxon>Henriciella</taxon>
    </lineage>
</organism>
<accession>A0A399QQL8</accession>
<keyword evidence="2" id="KW-0732">Signal</keyword>
<evidence type="ECO:0000313" key="3">
    <source>
        <dbReference type="EMBL" id="RIJ20475.1"/>
    </source>
</evidence>
<feature type="compositionally biased region" description="Polar residues" evidence="1">
    <location>
        <begin position="226"/>
        <end position="238"/>
    </location>
</feature>
<feature type="chain" id="PRO_5017267441" description="Lipoprotein" evidence="2">
    <location>
        <begin position="26"/>
        <end position="297"/>
    </location>
</feature>
<feature type="region of interest" description="Disordered" evidence="1">
    <location>
        <begin position="151"/>
        <end position="198"/>
    </location>
</feature>
<gene>
    <name evidence="3" type="ORF">D1224_15260</name>
</gene>
<feature type="compositionally biased region" description="Polar residues" evidence="1">
    <location>
        <begin position="187"/>
        <end position="197"/>
    </location>
</feature>
<evidence type="ECO:0000313" key="4">
    <source>
        <dbReference type="Proteomes" id="UP000265431"/>
    </source>
</evidence>
<protein>
    <recommendedName>
        <fullName evidence="5">Lipoprotein</fullName>
    </recommendedName>
</protein>
<sequence>MMDMTNKFSKRLSMMSSLCVSSLLAGCMTVAPLEPVKNAPLEYRGDNTVAVEFVSPMLVGARCAQRGAHVFGVPQINSMGCGDGRMITMPNPCQTITSGWYARLLCHELAHANGWSRTHEGGSFLPDEMAGIDPQAVALSETTIDHFRRGGALKPASQSPQALAVAAQREKQNESVSAEQSPLEVAQVSSDSATSNEGIEKMDAETLVQLASMSDEIEAVVAPKTPGNQLETTSTPQQDEAVVDDIPSTPQPDGPSASDALRSRVIVAAADAPLFKSISFQQLPPNASFVISPDNRS</sequence>
<proteinExistence type="predicted"/>
<evidence type="ECO:0008006" key="5">
    <source>
        <dbReference type="Google" id="ProtNLM"/>
    </source>
</evidence>
<dbReference type="PROSITE" id="PS51257">
    <property type="entry name" value="PROKAR_LIPOPROTEIN"/>
    <property type="match status" value="1"/>
</dbReference>
<keyword evidence="4" id="KW-1185">Reference proteome</keyword>
<feature type="region of interest" description="Disordered" evidence="1">
    <location>
        <begin position="224"/>
        <end position="260"/>
    </location>
</feature>
<evidence type="ECO:0000256" key="2">
    <source>
        <dbReference type="SAM" id="SignalP"/>
    </source>
</evidence>
<dbReference type="OrthoDB" id="7631573at2"/>
<name>A0A399QQL8_9PROT</name>
<feature type="signal peptide" evidence="2">
    <location>
        <begin position="1"/>
        <end position="25"/>
    </location>
</feature>
<dbReference type="EMBL" id="QWGB01000014">
    <property type="protein sequence ID" value="RIJ20475.1"/>
    <property type="molecule type" value="Genomic_DNA"/>
</dbReference>
<comment type="caution">
    <text evidence="3">The sequence shown here is derived from an EMBL/GenBank/DDBJ whole genome shotgun (WGS) entry which is preliminary data.</text>
</comment>